<accession>A0A382GY26</accession>
<gene>
    <name evidence="1" type="ORF">METZ01_LOCUS232616</name>
</gene>
<reference evidence="1" key="1">
    <citation type="submission" date="2018-05" db="EMBL/GenBank/DDBJ databases">
        <authorList>
            <person name="Lanie J.A."/>
            <person name="Ng W.-L."/>
            <person name="Kazmierczak K.M."/>
            <person name="Andrzejewski T.M."/>
            <person name="Davidsen T.M."/>
            <person name="Wayne K.J."/>
            <person name="Tettelin H."/>
            <person name="Glass J.I."/>
            <person name="Rusch D."/>
            <person name="Podicherti R."/>
            <person name="Tsui H.-C.T."/>
            <person name="Winkler M.E."/>
        </authorList>
    </citation>
    <scope>NUCLEOTIDE SEQUENCE</scope>
</reference>
<protein>
    <submittedName>
        <fullName evidence="1">Uncharacterized protein</fullName>
    </submittedName>
</protein>
<dbReference type="AlphaFoldDB" id="A0A382GY26"/>
<evidence type="ECO:0000313" key="1">
    <source>
        <dbReference type="EMBL" id="SVB79762.1"/>
    </source>
</evidence>
<proteinExistence type="predicted"/>
<dbReference type="EMBL" id="UINC01057997">
    <property type="protein sequence ID" value="SVB79762.1"/>
    <property type="molecule type" value="Genomic_DNA"/>
</dbReference>
<organism evidence="1">
    <name type="scientific">marine metagenome</name>
    <dbReference type="NCBI Taxonomy" id="408172"/>
    <lineage>
        <taxon>unclassified sequences</taxon>
        <taxon>metagenomes</taxon>
        <taxon>ecological metagenomes</taxon>
    </lineage>
</organism>
<name>A0A382GY26_9ZZZZ</name>
<sequence>MYSRFVKNTGESFSDAHQSVGFVTILRRLG</sequence>